<evidence type="ECO:0000256" key="9">
    <source>
        <dbReference type="ARBA" id="ARBA00023052"/>
    </source>
</evidence>
<evidence type="ECO:0000256" key="6">
    <source>
        <dbReference type="ARBA" id="ARBA00023002"/>
    </source>
</evidence>
<dbReference type="Pfam" id="PF02775">
    <property type="entry name" value="TPP_enzyme_C"/>
    <property type="match status" value="1"/>
</dbReference>
<evidence type="ECO:0000256" key="8">
    <source>
        <dbReference type="ARBA" id="ARBA00023014"/>
    </source>
</evidence>
<evidence type="ECO:0000256" key="4">
    <source>
        <dbReference type="ARBA" id="ARBA00022723"/>
    </source>
</evidence>
<dbReference type="InterPro" id="IPR032686">
    <property type="entry name" value="PFO_beta_C"/>
</dbReference>
<dbReference type="GO" id="GO:0046872">
    <property type="term" value="F:metal ion binding"/>
    <property type="evidence" value="ECO:0007669"/>
    <property type="project" value="UniProtKB-KW"/>
</dbReference>
<dbReference type="Pfam" id="PF12367">
    <property type="entry name" value="PFO_beta_C"/>
    <property type="match status" value="1"/>
</dbReference>
<evidence type="ECO:0000256" key="5">
    <source>
        <dbReference type="ARBA" id="ARBA00022842"/>
    </source>
</evidence>
<dbReference type="GO" id="GO:0051536">
    <property type="term" value="F:iron-sulfur cluster binding"/>
    <property type="evidence" value="ECO:0007669"/>
    <property type="project" value="UniProtKB-KW"/>
</dbReference>
<dbReference type="GO" id="GO:0016625">
    <property type="term" value="F:oxidoreductase activity, acting on the aldehyde or oxo group of donors, iron-sulfur protein as acceptor"/>
    <property type="evidence" value="ECO:0007669"/>
    <property type="project" value="UniProtKB-ARBA"/>
</dbReference>
<keyword evidence="9" id="KW-0786">Thiamine pyrophosphate</keyword>
<evidence type="ECO:0000256" key="3">
    <source>
        <dbReference type="ARBA" id="ARBA00001966"/>
    </source>
</evidence>
<comment type="cofactor">
    <cofactor evidence="1">
        <name>Mg(2+)</name>
        <dbReference type="ChEBI" id="CHEBI:18420"/>
    </cofactor>
</comment>
<dbReference type="CDD" id="cd03375">
    <property type="entry name" value="TPP_OGFOR"/>
    <property type="match status" value="1"/>
</dbReference>
<evidence type="ECO:0000259" key="11">
    <source>
        <dbReference type="Pfam" id="PF12367"/>
    </source>
</evidence>
<comment type="caution">
    <text evidence="12">The sequence shown here is derived from an EMBL/GenBank/DDBJ whole genome shotgun (WGS) entry which is preliminary data.</text>
</comment>
<dbReference type="PANTHER" id="PTHR48084">
    <property type="entry name" value="2-OXOGLUTARATE OXIDOREDUCTASE SUBUNIT KORB-RELATED"/>
    <property type="match status" value="1"/>
</dbReference>
<evidence type="ECO:0000313" key="13">
    <source>
        <dbReference type="Proteomes" id="UP000244338"/>
    </source>
</evidence>
<dbReference type="AlphaFoldDB" id="A0A2R6Y184"/>
<dbReference type="InterPro" id="IPR011766">
    <property type="entry name" value="TPP_enzyme_TPP-bd"/>
</dbReference>
<dbReference type="InterPro" id="IPR051457">
    <property type="entry name" value="2-oxoacid:Fd_oxidoreductase"/>
</dbReference>
<dbReference type="SUPFAM" id="SSF52518">
    <property type="entry name" value="Thiamin diphosphate-binding fold (THDP-binding)"/>
    <property type="match status" value="1"/>
</dbReference>
<keyword evidence="5" id="KW-0460">Magnesium</keyword>
<accession>A0A2R6Y184</accession>
<proteinExistence type="predicted"/>
<dbReference type="InterPro" id="IPR029061">
    <property type="entry name" value="THDP-binding"/>
</dbReference>
<name>A0A2R6Y184_9BACL</name>
<feature type="domain" description="Thiamine pyrophosphate enzyme TPP-binding" evidence="10">
    <location>
        <begin position="49"/>
        <end position="195"/>
    </location>
</feature>
<reference evidence="13" key="1">
    <citation type="journal article" date="2018" name="Sci. Rep.">
        <title>Lignite coal burning seam in the remote Altai Mountains harbors a hydrogen-driven thermophilic microbial community.</title>
        <authorList>
            <person name="Kadnikov V.V."/>
            <person name="Mardanov A.V."/>
            <person name="Ivasenko D.A."/>
            <person name="Antsiferov D.V."/>
            <person name="Beletsky A.V."/>
            <person name="Karnachuk O.V."/>
            <person name="Ravin N.V."/>
        </authorList>
    </citation>
    <scope>NUCLEOTIDE SEQUENCE [LARGE SCALE GENOMIC DNA]</scope>
</reference>
<feature type="domain" description="Pyruvate ferredoxin oxidoreductase beta subunit C-terminal" evidence="11">
    <location>
        <begin position="199"/>
        <end position="264"/>
    </location>
</feature>
<keyword evidence="4" id="KW-0479">Metal-binding</keyword>
<keyword evidence="8" id="KW-0411">Iron-sulfur</keyword>
<protein>
    <submittedName>
        <fullName evidence="12">2-oxoglutarate oxidoreductase, beta subunit</fullName>
    </submittedName>
</protein>
<evidence type="ECO:0000256" key="2">
    <source>
        <dbReference type="ARBA" id="ARBA00001964"/>
    </source>
</evidence>
<organism evidence="12 13">
    <name type="scientific">Candidatus Carbonibacillus altaicus</name>
    <dbReference type="NCBI Taxonomy" id="2163959"/>
    <lineage>
        <taxon>Bacteria</taxon>
        <taxon>Bacillati</taxon>
        <taxon>Bacillota</taxon>
        <taxon>Bacilli</taxon>
        <taxon>Bacillales</taxon>
        <taxon>Candidatus Carbonibacillus</taxon>
    </lineage>
</organism>
<dbReference type="InterPro" id="IPR011896">
    <property type="entry name" value="OFOB"/>
</dbReference>
<keyword evidence="7" id="KW-0408">Iron</keyword>
<comment type="cofactor">
    <cofactor evidence="2">
        <name>thiamine diphosphate</name>
        <dbReference type="ChEBI" id="CHEBI:58937"/>
    </cofactor>
</comment>
<evidence type="ECO:0000256" key="7">
    <source>
        <dbReference type="ARBA" id="ARBA00023004"/>
    </source>
</evidence>
<sequence length="288" mass="31614">MATFKDFRNDVAPNWCPGCGDFAVLAAMQRALANLGYEPEQVAVLSGIGCSGRISGYIHAYGFHGVHGRVLPLAQGLKMANRDLVVIAAGGDGDGYAIGLNHTIHAIRRNIDITYLVMDNQIYGLTKGQTSPRSAVGFQTKSTPKGSIEAPIAPLQMALAAGATFVAQGFSSDINQLVNIIEEGIRHPGFAMINIFSPCVTFNKINTYDWFKQNVVPTDTIEGYDRHDRNKAMQTLMETDGMLTGIIYQDQETPSYQDRIPGFRKEPLVKQPLKLEREAFVELLEEFA</sequence>
<keyword evidence="6" id="KW-0560">Oxidoreductase</keyword>
<dbReference type="GO" id="GO:0045333">
    <property type="term" value="P:cellular respiration"/>
    <property type="evidence" value="ECO:0007669"/>
    <property type="project" value="UniProtKB-ARBA"/>
</dbReference>
<comment type="cofactor">
    <cofactor evidence="3">
        <name>[4Fe-4S] cluster</name>
        <dbReference type="ChEBI" id="CHEBI:49883"/>
    </cofactor>
</comment>
<gene>
    <name evidence="12" type="ORF">BSOLF_0214</name>
</gene>
<dbReference type="Gene3D" id="3.40.50.970">
    <property type="match status" value="1"/>
</dbReference>
<evidence type="ECO:0000256" key="1">
    <source>
        <dbReference type="ARBA" id="ARBA00001946"/>
    </source>
</evidence>
<evidence type="ECO:0000259" key="10">
    <source>
        <dbReference type="Pfam" id="PF02775"/>
    </source>
</evidence>
<dbReference type="Proteomes" id="UP000244338">
    <property type="component" value="Unassembled WGS sequence"/>
</dbReference>
<dbReference type="EMBL" id="PEBX01000028">
    <property type="protein sequence ID" value="PTQ56446.1"/>
    <property type="molecule type" value="Genomic_DNA"/>
</dbReference>
<evidence type="ECO:0000313" key="12">
    <source>
        <dbReference type="EMBL" id="PTQ56446.1"/>
    </source>
</evidence>
<dbReference type="GO" id="GO:0030976">
    <property type="term" value="F:thiamine pyrophosphate binding"/>
    <property type="evidence" value="ECO:0007669"/>
    <property type="project" value="InterPro"/>
</dbReference>
<dbReference type="NCBIfam" id="TIGR02177">
    <property type="entry name" value="PorB_KorB"/>
    <property type="match status" value="1"/>
</dbReference>
<dbReference type="PANTHER" id="PTHR48084:SF4">
    <property type="entry name" value="2-OXOGLUTARATE OXIDOREDUCTASE SUBUNIT KORB"/>
    <property type="match status" value="1"/>
</dbReference>